<dbReference type="Gene3D" id="3.30.40.10">
    <property type="entry name" value="Zinc/RING finger domain, C3HC4 (zinc finger)"/>
    <property type="match status" value="1"/>
</dbReference>
<dbReference type="InterPro" id="IPR001841">
    <property type="entry name" value="Znf_RING"/>
</dbReference>
<dbReference type="STRING" id="1450535.A0A317WYC9"/>
<name>A0A317WYC9_9EURO</name>
<evidence type="ECO:0000256" key="2">
    <source>
        <dbReference type="SAM" id="MobiDB-lite"/>
    </source>
</evidence>
<feature type="compositionally biased region" description="Polar residues" evidence="2">
    <location>
        <begin position="353"/>
        <end position="363"/>
    </location>
</feature>
<evidence type="ECO:0000313" key="5">
    <source>
        <dbReference type="Proteomes" id="UP000246702"/>
    </source>
</evidence>
<feature type="compositionally biased region" description="Basic and acidic residues" evidence="2">
    <location>
        <begin position="365"/>
        <end position="377"/>
    </location>
</feature>
<feature type="compositionally biased region" description="Polar residues" evidence="2">
    <location>
        <begin position="278"/>
        <end position="288"/>
    </location>
</feature>
<dbReference type="RefSeq" id="XP_025469132.1">
    <property type="nucleotide sequence ID" value="XM_025607960.1"/>
</dbReference>
<feature type="region of interest" description="Disordered" evidence="2">
    <location>
        <begin position="335"/>
        <end position="377"/>
    </location>
</feature>
<dbReference type="Proteomes" id="UP000246702">
    <property type="component" value="Unassembled WGS sequence"/>
</dbReference>
<organism evidence="4 5">
    <name type="scientific">Aspergillus sclerotioniger CBS 115572</name>
    <dbReference type="NCBI Taxonomy" id="1450535"/>
    <lineage>
        <taxon>Eukaryota</taxon>
        <taxon>Fungi</taxon>
        <taxon>Dikarya</taxon>
        <taxon>Ascomycota</taxon>
        <taxon>Pezizomycotina</taxon>
        <taxon>Eurotiomycetes</taxon>
        <taxon>Eurotiomycetidae</taxon>
        <taxon>Eurotiales</taxon>
        <taxon>Aspergillaceae</taxon>
        <taxon>Aspergillus</taxon>
        <taxon>Aspergillus subgen. Circumdati</taxon>
    </lineage>
</organism>
<keyword evidence="5" id="KW-1185">Reference proteome</keyword>
<dbReference type="OrthoDB" id="1711136at2759"/>
<evidence type="ECO:0000259" key="3">
    <source>
        <dbReference type="PROSITE" id="PS50089"/>
    </source>
</evidence>
<evidence type="ECO:0000256" key="1">
    <source>
        <dbReference type="PROSITE-ProRule" id="PRU00175"/>
    </source>
</evidence>
<dbReference type="SUPFAM" id="SSF57850">
    <property type="entry name" value="RING/U-box"/>
    <property type="match status" value="1"/>
</dbReference>
<dbReference type="SMART" id="SM00184">
    <property type="entry name" value="RING"/>
    <property type="match status" value="1"/>
</dbReference>
<feature type="region of interest" description="Disordered" evidence="2">
    <location>
        <begin position="156"/>
        <end position="205"/>
    </location>
</feature>
<protein>
    <recommendedName>
        <fullName evidence="3">RING-type domain-containing protein</fullName>
    </recommendedName>
</protein>
<feature type="compositionally biased region" description="Low complexity" evidence="2">
    <location>
        <begin position="171"/>
        <end position="188"/>
    </location>
</feature>
<dbReference type="PROSITE" id="PS50089">
    <property type="entry name" value="ZF_RING_2"/>
    <property type="match status" value="1"/>
</dbReference>
<dbReference type="EMBL" id="MSFK01000009">
    <property type="protein sequence ID" value="PWY91404.1"/>
    <property type="molecule type" value="Genomic_DNA"/>
</dbReference>
<dbReference type="InterPro" id="IPR013083">
    <property type="entry name" value="Znf_RING/FYVE/PHD"/>
</dbReference>
<proteinExistence type="predicted"/>
<dbReference type="GO" id="GO:0008270">
    <property type="term" value="F:zinc ion binding"/>
    <property type="evidence" value="ECO:0007669"/>
    <property type="project" value="UniProtKB-KW"/>
</dbReference>
<dbReference type="AlphaFoldDB" id="A0A317WYC9"/>
<reference evidence="4 5" key="1">
    <citation type="submission" date="2016-12" db="EMBL/GenBank/DDBJ databases">
        <title>The genomes of Aspergillus section Nigri reveals drivers in fungal speciation.</title>
        <authorList>
            <consortium name="DOE Joint Genome Institute"/>
            <person name="Vesth T.C."/>
            <person name="Nybo J."/>
            <person name="Theobald S."/>
            <person name="Brandl J."/>
            <person name="Frisvad J.C."/>
            <person name="Nielsen K.F."/>
            <person name="Lyhne E.K."/>
            <person name="Kogle M.E."/>
            <person name="Kuo A."/>
            <person name="Riley R."/>
            <person name="Clum A."/>
            <person name="Nolan M."/>
            <person name="Lipzen A."/>
            <person name="Salamov A."/>
            <person name="Henrissat B."/>
            <person name="Wiebenga A."/>
            <person name="De Vries R.P."/>
            <person name="Grigoriev I.V."/>
            <person name="Mortensen U.H."/>
            <person name="Andersen M.R."/>
            <person name="Baker S.E."/>
        </authorList>
    </citation>
    <scope>NUCLEOTIDE SEQUENCE [LARGE SCALE GENOMIC DNA]</scope>
    <source>
        <strain evidence="4 5">CBS 115572</strain>
    </source>
</reference>
<keyword evidence="1" id="KW-0862">Zinc</keyword>
<dbReference type="GeneID" id="37110103"/>
<evidence type="ECO:0000313" key="4">
    <source>
        <dbReference type="EMBL" id="PWY91404.1"/>
    </source>
</evidence>
<keyword evidence="1" id="KW-0479">Metal-binding</keyword>
<comment type="caution">
    <text evidence="4">The sequence shown here is derived from an EMBL/GenBank/DDBJ whole genome shotgun (WGS) entry which is preliminary data.</text>
</comment>
<feature type="domain" description="RING-type" evidence="3">
    <location>
        <begin position="385"/>
        <end position="434"/>
    </location>
</feature>
<feature type="region of interest" description="Disordered" evidence="2">
    <location>
        <begin position="240"/>
        <end position="288"/>
    </location>
</feature>
<gene>
    <name evidence="4" type="ORF">BO94DRAFT_462098</name>
</gene>
<dbReference type="Pfam" id="PF13920">
    <property type="entry name" value="zf-C3HC4_3"/>
    <property type="match status" value="1"/>
</dbReference>
<keyword evidence="1" id="KW-0863">Zinc-finger</keyword>
<sequence>MDSVTGAPTGGLPVTIINNINPQVTPTSATLAQPNTQSPMDAMMSDASRPTYFYQGPTVANPSGTPNIFLPNTTSSQPSSFAQQQPPSRPFMYLSNGFITMPRYTPNQYYGELNNIGHQLEYVPTGDQGRTYTNLHARSLSNPQGQYNYHGLPAYPQRDQRSSNTQPAMTMMTQPSVPSVVSPSTTSMNNSDMTPSAPATLRPRSYVPPQSVSVLGADQQISQHRTTAVLSPAPISPGYQQQLQAQRQSHAAGPLPRLRPRPVADDGPSVAPARVAATQASSGQLSATAIMSSAPMGTGSARTYARFNPQRLEMARRMHVTQLLHHARQYNSQASQAHLGAPMQRQRQRHGLGSNSAGPSPSLDNPKDGRPEPKEGHEMQVSLECKICFTQLVDTVLLPCGHAVLCRWCAEIQIPSSALEPGMLSGQPTCVICRATVKQKVWPLVSSRIQHVAH</sequence>
<accession>A0A317WYC9</accession>